<name>A0A481ZAS7_9VIRU</name>
<accession>A0A481ZAS7</accession>
<organism evidence="1">
    <name type="scientific">Pithovirus LCPAC401</name>
    <dbReference type="NCBI Taxonomy" id="2506595"/>
    <lineage>
        <taxon>Viruses</taxon>
        <taxon>Pithoviruses</taxon>
    </lineage>
</organism>
<dbReference type="EMBL" id="MK500578">
    <property type="protein sequence ID" value="QBK92575.1"/>
    <property type="molecule type" value="Genomic_DNA"/>
</dbReference>
<sequence>MQLSRWKYKDDENEYEHISPFSDDFKEFGLGANPTKIETIDLSGVLYACIKGLSERNQKLTERIKLIESHLFNQLTSSPI</sequence>
<gene>
    <name evidence="1" type="ORF">LCPAC401_02130</name>
</gene>
<proteinExistence type="predicted"/>
<evidence type="ECO:0008006" key="2">
    <source>
        <dbReference type="Google" id="ProtNLM"/>
    </source>
</evidence>
<protein>
    <recommendedName>
        <fullName evidence="2">Peptidase S74 domain-containing protein</fullName>
    </recommendedName>
</protein>
<reference evidence="1" key="1">
    <citation type="journal article" date="2019" name="MBio">
        <title>Virus Genomes from Deep Sea Sediments Expand the Ocean Megavirome and Support Independent Origins of Viral Gigantism.</title>
        <authorList>
            <person name="Backstrom D."/>
            <person name="Yutin N."/>
            <person name="Jorgensen S.L."/>
            <person name="Dharamshi J."/>
            <person name="Homa F."/>
            <person name="Zaremba-Niedwiedzka K."/>
            <person name="Spang A."/>
            <person name="Wolf Y.I."/>
            <person name="Koonin E.V."/>
            <person name="Ettema T.J."/>
        </authorList>
    </citation>
    <scope>NUCLEOTIDE SEQUENCE</scope>
</reference>
<evidence type="ECO:0000313" key="1">
    <source>
        <dbReference type="EMBL" id="QBK92575.1"/>
    </source>
</evidence>